<organism evidence="1 2">
    <name type="scientific">Paraburkholderia phytofirmans OLGA172</name>
    <dbReference type="NCBI Taxonomy" id="1417228"/>
    <lineage>
        <taxon>Bacteria</taxon>
        <taxon>Pseudomonadati</taxon>
        <taxon>Pseudomonadota</taxon>
        <taxon>Betaproteobacteria</taxon>
        <taxon>Burkholderiales</taxon>
        <taxon>Burkholderiaceae</taxon>
        <taxon>Paraburkholderia</taxon>
    </lineage>
</organism>
<sequence>MRHERLCTGYIGAPSPFEAIASHDAAEHLQTAIARVAALATVAASGETDFLPRHLHAELLRLLAELAQSANDAADELLESLAEWPSSVESRR</sequence>
<protein>
    <submittedName>
        <fullName evidence="1">Uncharacterized protein</fullName>
    </submittedName>
</protein>
<dbReference type="AlphaFoldDB" id="A0A167W393"/>
<dbReference type="EMBL" id="CP014578">
    <property type="protein sequence ID" value="ANB73773.1"/>
    <property type="molecule type" value="Genomic_DNA"/>
</dbReference>
<proteinExistence type="predicted"/>
<keyword evidence="2" id="KW-1185">Reference proteome</keyword>
<evidence type="ECO:0000313" key="2">
    <source>
        <dbReference type="Proteomes" id="UP000076852"/>
    </source>
</evidence>
<dbReference type="RefSeq" id="WP_063497139.1">
    <property type="nucleotide sequence ID" value="NZ_CP014578.1"/>
</dbReference>
<dbReference type="KEGG" id="buz:AYM40_16460"/>
<gene>
    <name evidence="1" type="ORF">AYM40_16460</name>
</gene>
<accession>A0A167W393</accession>
<reference evidence="1 2" key="1">
    <citation type="journal article" date="2016" name="Gene">
        <title>PacBio SMRT assembly of a complex multi-replicon genome reveals chlorocatechol degradative operon in a region of genome plasticity.</title>
        <authorList>
            <person name="Ricker N."/>
            <person name="Shen S.Y."/>
            <person name="Goordial J."/>
            <person name="Jin S."/>
            <person name="Fulthorpe R.R."/>
        </authorList>
    </citation>
    <scope>NUCLEOTIDE SEQUENCE [LARGE SCALE GENOMIC DNA]</scope>
    <source>
        <strain evidence="1 2">OLGA172</strain>
    </source>
</reference>
<dbReference type="Proteomes" id="UP000076852">
    <property type="component" value="Chromosome 1"/>
</dbReference>
<evidence type="ECO:0000313" key="1">
    <source>
        <dbReference type="EMBL" id="ANB73773.1"/>
    </source>
</evidence>
<name>A0A167W393_9BURK</name>